<reference evidence="1 2" key="1">
    <citation type="submission" date="2024-05" db="EMBL/GenBank/DDBJ databases">
        <title>Haplotype-resolved chromosome-level genome assembly of Huyou (Citrus changshanensis).</title>
        <authorList>
            <person name="Miao C."/>
            <person name="Chen W."/>
            <person name="Wu Y."/>
            <person name="Wang L."/>
            <person name="Zhao S."/>
            <person name="Grierson D."/>
            <person name="Xu C."/>
            <person name="Chen K."/>
        </authorList>
    </citation>
    <scope>NUCLEOTIDE SEQUENCE [LARGE SCALE GENOMIC DNA]</scope>
    <source>
        <strain evidence="1">01-14</strain>
        <tissue evidence="1">Leaf</tissue>
    </source>
</reference>
<gene>
    <name evidence="1" type="ORF">WN944_014089</name>
</gene>
<evidence type="ECO:0000313" key="2">
    <source>
        <dbReference type="Proteomes" id="UP001428341"/>
    </source>
</evidence>
<proteinExistence type="predicted"/>
<sequence>MAADVAENTIKKAYKGHYPYATRLIPNWFAEEEDVKKLSSTAADFEIVGSTILPFLLLNNSRLIRG</sequence>
<evidence type="ECO:0000313" key="1">
    <source>
        <dbReference type="EMBL" id="KAK9198903.1"/>
    </source>
</evidence>
<keyword evidence="2" id="KW-1185">Reference proteome</keyword>
<protein>
    <submittedName>
        <fullName evidence="1">Uncharacterized protein</fullName>
    </submittedName>
</protein>
<dbReference type="Proteomes" id="UP001428341">
    <property type="component" value="Unassembled WGS sequence"/>
</dbReference>
<comment type="caution">
    <text evidence="1">The sequence shown here is derived from an EMBL/GenBank/DDBJ whole genome shotgun (WGS) entry which is preliminary data.</text>
</comment>
<name>A0AAP0QIG0_9ROSI</name>
<dbReference type="EMBL" id="JBCGBO010000005">
    <property type="protein sequence ID" value="KAK9198903.1"/>
    <property type="molecule type" value="Genomic_DNA"/>
</dbReference>
<dbReference type="AlphaFoldDB" id="A0AAP0QIG0"/>
<organism evidence="1 2">
    <name type="scientific">Citrus x changshan-huyou</name>
    <dbReference type="NCBI Taxonomy" id="2935761"/>
    <lineage>
        <taxon>Eukaryota</taxon>
        <taxon>Viridiplantae</taxon>
        <taxon>Streptophyta</taxon>
        <taxon>Embryophyta</taxon>
        <taxon>Tracheophyta</taxon>
        <taxon>Spermatophyta</taxon>
        <taxon>Magnoliopsida</taxon>
        <taxon>eudicotyledons</taxon>
        <taxon>Gunneridae</taxon>
        <taxon>Pentapetalae</taxon>
        <taxon>rosids</taxon>
        <taxon>malvids</taxon>
        <taxon>Sapindales</taxon>
        <taxon>Rutaceae</taxon>
        <taxon>Aurantioideae</taxon>
        <taxon>Citrus</taxon>
    </lineage>
</organism>
<accession>A0AAP0QIG0</accession>